<keyword evidence="4" id="KW-0408">Iron</keyword>
<dbReference type="GO" id="GO:0006783">
    <property type="term" value="P:heme biosynthetic process"/>
    <property type="evidence" value="ECO:0007669"/>
    <property type="project" value="TreeGrafter"/>
</dbReference>
<feature type="domain" description="Radical SAM core" evidence="7">
    <location>
        <begin position="93"/>
        <end position="309"/>
    </location>
</feature>
<dbReference type="GO" id="GO:0046872">
    <property type="term" value="F:metal ion binding"/>
    <property type="evidence" value="ECO:0007669"/>
    <property type="project" value="UniProtKB-KW"/>
</dbReference>
<organism evidence="8 9">
    <name type="scientific">Thiospirochaeta perfilievii</name>
    <dbReference type="NCBI Taxonomy" id="252967"/>
    <lineage>
        <taxon>Bacteria</taxon>
        <taxon>Pseudomonadati</taxon>
        <taxon>Spirochaetota</taxon>
        <taxon>Spirochaetia</taxon>
        <taxon>Spirochaetales</taxon>
        <taxon>Spirochaetaceae</taxon>
        <taxon>Thiospirochaeta</taxon>
    </lineage>
</organism>
<dbReference type="InterPro" id="IPR058240">
    <property type="entry name" value="rSAM_sf"/>
</dbReference>
<accession>A0A5C1QCI2</accession>
<dbReference type="Pfam" id="PF13186">
    <property type="entry name" value="SPASM"/>
    <property type="match status" value="1"/>
</dbReference>
<dbReference type="PANTHER" id="PTHR11228:SF7">
    <property type="entry name" value="PQQA PEPTIDE CYCLASE"/>
    <property type="match status" value="1"/>
</dbReference>
<sequence length="431" mass="49982">MKIKNIRQNKKFFILLRIKINLFFHYLPHVFKKRLSFKHFVLVIKRINVLLKSIKGNKFYKIGKKLSIDNNIPFYGSELFYKYMDRFLNFESKLSCSSVLLSITKDCSFNCKHCYQKHDNGEDLDISLLEETIPELINHGVTTFRIEGGDPFIKFDRLYSLCKKIGHNGEVIINSSGDGVTLDRLKKIKSCCNLKSVTFSINSPIVDDVNFFMGQDYAWNTIKHGLKLANLASVPSSLNCCLHSGHYENGNFEYLMEIAKELAVSHVMLIHPKAAGAWLQGQFPEFNKDEINSVKILVKKFNKNRKYYKYPAITAQVIEEDEEHFGCAGGGSERFYINAKGDVQPCEFLNISFGNINNEKFTDIFERMRKEFKTPGTSWLCEIYSEKVFSFFQKDYNLPLDLETSKLLYEKWSRGDATPLYYKIENELVIK</sequence>
<dbReference type="CDD" id="cd01335">
    <property type="entry name" value="Radical_SAM"/>
    <property type="match status" value="1"/>
</dbReference>
<dbReference type="Gene3D" id="3.20.20.70">
    <property type="entry name" value="Aldolase class I"/>
    <property type="match status" value="1"/>
</dbReference>
<dbReference type="PROSITE" id="PS51918">
    <property type="entry name" value="RADICAL_SAM"/>
    <property type="match status" value="1"/>
</dbReference>
<dbReference type="Proteomes" id="UP000323824">
    <property type="component" value="Chromosome"/>
</dbReference>
<dbReference type="InterPro" id="IPR050377">
    <property type="entry name" value="Radical_SAM_PqqE_MftC-like"/>
</dbReference>
<gene>
    <name evidence="8" type="ORF">EW093_14310</name>
</gene>
<dbReference type="Pfam" id="PF04055">
    <property type="entry name" value="Radical_SAM"/>
    <property type="match status" value="1"/>
</dbReference>
<evidence type="ECO:0000313" key="8">
    <source>
        <dbReference type="EMBL" id="QEN05825.1"/>
    </source>
</evidence>
<dbReference type="KEGG" id="sper:EW093_14310"/>
<feature type="transmembrane region" description="Helical" evidence="6">
    <location>
        <begin position="12"/>
        <end position="31"/>
    </location>
</feature>
<dbReference type="InterPro" id="IPR007197">
    <property type="entry name" value="rSAM"/>
</dbReference>
<dbReference type="PANTHER" id="PTHR11228">
    <property type="entry name" value="RADICAL SAM DOMAIN PROTEIN"/>
    <property type="match status" value="1"/>
</dbReference>
<dbReference type="GO" id="GO:0003824">
    <property type="term" value="F:catalytic activity"/>
    <property type="evidence" value="ECO:0007669"/>
    <property type="project" value="InterPro"/>
</dbReference>
<keyword evidence="6" id="KW-0812">Transmembrane</keyword>
<evidence type="ECO:0000256" key="6">
    <source>
        <dbReference type="SAM" id="Phobius"/>
    </source>
</evidence>
<evidence type="ECO:0000256" key="5">
    <source>
        <dbReference type="ARBA" id="ARBA00023014"/>
    </source>
</evidence>
<dbReference type="SUPFAM" id="SSF102114">
    <property type="entry name" value="Radical SAM enzymes"/>
    <property type="match status" value="1"/>
</dbReference>
<keyword evidence="3" id="KW-0479">Metal-binding</keyword>
<keyword evidence="6" id="KW-1133">Transmembrane helix</keyword>
<dbReference type="AlphaFoldDB" id="A0A5C1QCI2"/>
<protein>
    <submittedName>
        <fullName evidence="8">Radical SAM protein</fullName>
    </submittedName>
</protein>
<dbReference type="EMBL" id="CP035807">
    <property type="protein sequence ID" value="QEN05825.1"/>
    <property type="molecule type" value="Genomic_DNA"/>
</dbReference>
<dbReference type="InterPro" id="IPR023885">
    <property type="entry name" value="4Fe4S-binding_SPASM_dom"/>
</dbReference>
<dbReference type="OrthoDB" id="359217at2"/>
<dbReference type="RefSeq" id="WP_149569059.1">
    <property type="nucleotide sequence ID" value="NZ_CP035807.1"/>
</dbReference>
<keyword evidence="9" id="KW-1185">Reference proteome</keyword>
<dbReference type="InterPro" id="IPR013785">
    <property type="entry name" value="Aldolase_TIM"/>
</dbReference>
<dbReference type="SFLD" id="SFLDS00029">
    <property type="entry name" value="Radical_SAM"/>
    <property type="match status" value="1"/>
</dbReference>
<proteinExistence type="predicted"/>
<comment type="cofactor">
    <cofactor evidence="1">
        <name>[4Fe-4S] cluster</name>
        <dbReference type="ChEBI" id="CHEBI:49883"/>
    </cofactor>
</comment>
<keyword evidence="2" id="KW-0949">S-adenosyl-L-methionine</keyword>
<evidence type="ECO:0000256" key="3">
    <source>
        <dbReference type="ARBA" id="ARBA00022723"/>
    </source>
</evidence>
<keyword evidence="6" id="KW-0472">Membrane</keyword>
<evidence type="ECO:0000259" key="7">
    <source>
        <dbReference type="PROSITE" id="PS51918"/>
    </source>
</evidence>
<dbReference type="GO" id="GO:0051536">
    <property type="term" value="F:iron-sulfur cluster binding"/>
    <property type="evidence" value="ECO:0007669"/>
    <property type="project" value="UniProtKB-KW"/>
</dbReference>
<dbReference type="SFLD" id="SFLDG01067">
    <property type="entry name" value="SPASM/twitch_domain_containing"/>
    <property type="match status" value="1"/>
</dbReference>
<reference evidence="8 9" key="1">
    <citation type="submission" date="2019-02" db="EMBL/GenBank/DDBJ databases">
        <authorList>
            <person name="Fomenkov A."/>
            <person name="Dubinina G."/>
            <person name="Grabovich M."/>
            <person name="Vincze T."/>
            <person name="Roberts R.J."/>
        </authorList>
    </citation>
    <scope>NUCLEOTIDE SEQUENCE [LARGE SCALE GENOMIC DNA]</scope>
    <source>
        <strain evidence="8 9">P</strain>
    </source>
</reference>
<evidence type="ECO:0000256" key="2">
    <source>
        <dbReference type="ARBA" id="ARBA00022691"/>
    </source>
</evidence>
<evidence type="ECO:0000256" key="1">
    <source>
        <dbReference type="ARBA" id="ARBA00001966"/>
    </source>
</evidence>
<reference evidence="8 9" key="2">
    <citation type="submission" date="2019-09" db="EMBL/GenBank/DDBJ databases">
        <title>Complete Genome Sequence and Methylome Analysis of free living Spirochaetas.</title>
        <authorList>
            <person name="Leshcheva N."/>
            <person name="Mikheeva N."/>
        </authorList>
    </citation>
    <scope>NUCLEOTIDE SEQUENCE [LARGE SCALE GENOMIC DNA]</scope>
    <source>
        <strain evidence="8 9">P</strain>
    </source>
</reference>
<keyword evidence="5" id="KW-0411">Iron-sulfur</keyword>
<name>A0A5C1QCI2_9SPIO</name>
<evidence type="ECO:0000256" key="4">
    <source>
        <dbReference type="ARBA" id="ARBA00023004"/>
    </source>
</evidence>
<evidence type="ECO:0000313" key="9">
    <source>
        <dbReference type="Proteomes" id="UP000323824"/>
    </source>
</evidence>